<keyword evidence="1" id="KW-0808">Transferase</keyword>
<comment type="catalytic activity">
    <reaction evidence="10">
        <text>GTP + ATP = 3',3'-cGAMP + 2 diphosphate</text>
        <dbReference type="Rhea" id="RHEA:35647"/>
        <dbReference type="ChEBI" id="CHEBI:30616"/>
        <dbReference type="ChEBI" id="CHEBI:33019"/>
        <dbReference type="ChEBI" id="CHEBI:37565"/>
        <dbReference type="ChEBI" id="CHEBI:71501"/>
    </reaction>
    <physiologicalReaction direction="left-to-right" evidence="10">
        <dbReference type="Rhea" id="RHEA:35648"/>
    </physiologicalReaction>
</comment>
<proteinExistence type="predicted"/>
<accession>A0A1H4DFQ9</accession>
<evidence type="ECO:0000256" key="1">
    <source>
        <dbReference type="ARBA" id="ARBA00022679"/>
    </source>
</evidence>
<sequence length="362" mass="40768">MHPLIAIGLFAGIASWLLSKEKEAKMPAVQREFENFHSAICFDEDDEKAKLREKRDTLVKALKANLGDDVPTFTNFNQGSYSMHTGVVPLDGNFDIDVGLIFNCDQDKYPDPVVLKKKVRDAVNTNFRTVLIRRPCVTVNYLSGGEVAYHVDLAVYSRDANGTLYLAKGKENSAEEHRIWEISDPKELTKLVCGAFSDSDELAQYRRCIRYLKRWRQWQFTGSGAPLSIALTVAALKWFKPSFNTSGKPVDLLAMLDWVNAMLHQFTYEYNQTDGTHQRLKVMLPVAPYSDLMAKRTAAQMKTFKEKLESLRDALSDAYDEELPEDACKLLKKQFGDDFKVPEKAQTAKTVSAAVISTGNSA</sequence>
<evidence type="ECO:0000313" key="14">
    <source>
        <dbReference type="EMBL" id="SEA71336.1"/>
    </source>
</evidence>
<evidence type="ECO:0000256" key="10">
    <source>
        <dbReference type="ARBA" id="ARBA00048304"/>
    </source>
</evidence>
<evidence type="ECO:0000313" key="15">
    <source>
        <dbReference type="Proteomes" id="UP000199002"/>
    </source>
</evidence>
<evidence type="ECO:0000259" key="12">
    <source>
        <dbReference type="Pfam" id="PF21654"/>
    </source>
</evidence>
<gene>
    <name evidence="14" type="ORF">SAMN05421875_12455</name>
</gene>
<keyword evidence="2" id="KW-0548">Nucleotidyltransferase</keyword>
<evidence type="ECO:0000256" key="5">
    <source>
        <dbReference type="ARBA" id="ARBA00022840"/>
    </source>
</evidence>
<dbReference type="AlphaFoldDB" id="A0A1H4DFQ9"/>
<evidence type="ECO:0000256" key="7">
    <source>
        <dbReference type="ARBA" id="ARBA00023080"/>
    </source>
</evidence>
<dbReference type="InterPro" id="IPR048445">
    <property type="entry name" value="DncV-like_NTFase"/>
</dbReference>
<evidence type="ECO:0000256" key="2">
    <source>
        <dbReference type="ARBA" id="ARBA00022695"/>
    </source>
</evidence>
<evidence type="ECO:0000256" key="4">
    <source>
        <dbReference type="ARBA" id="ARBA00022741"/>
    </source>
</evidence>
<feature type="domain" description="Cyclic GMP-AMP synthase DncV-like nucleotidyltransferase" evidence="12">
    <location>
        <begin position="76"/>
        <end position="156"/>
    </location>
</feature>
<dbReference type="GO" id="GO:0046872">
    <property type="term" value="F:metal ion binding"/>
    <property type="evidence" value="ECO:0007669"/>
    <property type="project" value="UniProtKB-KW"/>
</dbReference>
<evidence type="ECO:0000256" key="3">
    <source>
        <dbReference type="ARBA" id="ARBA00022723"/>
    </source>
</evidence>
<dbReference type="Pfam" id="PF21713">
    <property type="entry name" value="DncV_C"/>
    <property type="match status" value="1"/>
</dbReference>
<evidence type="ECO:0000256" key="11">
    <source>
        <dbReference type="SAM" id="Coils"/>
    </source>
</evidence>
<dbReference type="Proteomes" id="UP000199002">
    <property type="component" value="Unassembled WGS sequence"/>
</dbReference>
<keyword evidence="5" id="KW-0067">ATP-binding</keyword>
<evidence type="ECO:0000256" key="9">
    <source>
        <dbReference type="ARBA" id="ARBA00044145"/>
    </source>
</evidence>
<keyword evidence="15" id="KW-1185">Reference proteome</keyword>
<dbReference type="GO" id="GO:0051607">
    <property type="term" value="P:defense response to virus"/>
    <property type="evidence" value="ECO:0007669"/>
    <property type="project" value="UniProtKB-KW"/>
</dbReference>
<feature type="coiled-coil region" evidence="11">
    <location>
        <begin position="294"/>
        <end position="321"/>
    </location>
</feature>
<feature type="domain" description="Cyclic GMP-AMP synthase C-terminal" evidence="13">
    <location>
        <begin position="205"/>
        <end position="337"/>
    </location>
</feature>
<dbReference type="CDD" id="cd05400">
    <property type="entry name" value="NT_2-5OAS_ClassI-CCAase"/>
    <property type="match status" value="1"/>
</dbReference>
<dbReference type="Pfam" id="PF21654">
    <property type="entry name" value="DncV-like_NTFase"/>
    <property type="match status" value="1"/>
</dbReference>
<keyword evidence="4" id="KW-0547">Nucleotide-binding</keyword>
<dbReference type="InterPro" id="IPR006116">
    <property type="entry name" value="NT_2-5OAS_ClassI-CCAase"/>
</dbReference>
<keyword evidence="8" id="KW-0051">Antiviral defense</keyword>
<organism evidence="14 15">
    <name type="scientific">Acidovorax soli</name>
    <dbReference type="NCBI Taxonomy" id="592050"/>
    <lineage>
        <taxon>Bacteria</taxon>
        <taxon>Pseudomonadati</taxon>
        <taxon>Pseudomonadota</taxon>
        <taxon>Betaproteobacteria</taxon>
        <taxon>Burkholderiales</taxon>
        <taxon>Comamonadaceae</taxon>
        <taxon>Acidovorax</taxon>
    </lineage>
</organism>
<keyword evidence="6" id="KW-0460">Magnesium</keyword>
<dbReference type="EMBL" id="FNQJ01000024">
    <property type="protein sequence ID" value="SEA71336.1"/>
    <property type="molecule type" value="Genomic_DNA"/>
</dbReference>
<dbReference type="InterPro" id="IPR048446">
    <property type="entry name" value="DncV_C"/>
</dbReference>
<reference evidence="15" key="1">
    <citation type="submission" date="2016-10" db="EMBL/GenBank/DDBJ databases">
        <authorList>
            <person name="Varghese N."/>
            <person name="Submissions S."/>
        </authorList>
    </citation>
    <scope>NUCLEOTIDE SEQUENCE [LARGE SCALE GENOMIC DNA]</scope>
    <source>
        <strain evidence="15">DSM 25157</strain>
    </source>
</reference>
<dbReference type="STRING" id="592050.SAMN05421875_12455"/>
<protein>
    <recommendedName>
        <fullName evidence="9">Cyclic GMP-AMP synthase</fullName>
    </recommendedName>
</protein>
<evidence type="ECO:0000256" key="8">
    <source>
        <dbReference type="ARBA" id="ARBA00023118"/>
    </source>
</evidence>
<keyword evidence="11" id="KW-0175">Coiled coil</keyword>
<dbReference type="GO" id="GO:0016779">
    <property type="term" value="F:nucleotidyltransferase activity"/>
    <property type="evidence" value="ECO:0007669"/>
    <property type="project" value="UniProtKB-KW"/>
</dbReference>
<name>A0A1H4DFQ9_9BURK</name>
<evidence type="ECO:0000259" key="13">
    <source>
        <dbReference type="Pfam" id="PF21713"/>
    </source>
</evidence>
<dbReference type="GO" id="GO:0009117">
    <property type="term" value="P:nucleotide metabolic process"/>
    <property type="evidence" value="ECO:0007669"/>
    <property type="project" value="UniProtKB-KW"/>
</dbReference>
<dbReference type="GO" id="GO:0005524">
    <property type="term" value="F:ATP binding"/>
    <property type="evidence" value="ECO:0007669"/>
    <property type="project" value="UniProtKB-KW"/>
</dbReference>
<dbReference type="RefSeq" id="WP_092699710.1">
    <property type="nucleotide sequence ID" value="NZ_FNQJ01000024.1"/>
</dbReference>
<evidence type="ECO:0000256" key="6">
    <source>
        <dbReference type="ARBA" id="ARBA00022842"/>
    </source>
</evidence>
<keyword evidence="7" id="KW-0546">Nucleotide metabolism</keyword>
<dbReference type="GeneID" id="34232478"/>
<keyword evidence="3" id="KW-0479">Metal-binding</keyword>